<gene>
    <name evidence="1" type="ORF">MLD38_040351</name>
</gene>
<name>A0ACB9L5G1_9MYRT</name>
<organism evidence="1 2">
    <name type="scientific">Melastoma candidum</name>
    <dbReference type="NCBI Taxonomy" id="119954"/>
    <lineage>
        <taxon>Eukaryota</taxon>
        <taxon>Viridiplantae</taxon>
        <taxon>Streptophyta</taxon>
        <taxon>Embryophyta</taxon>
        <taxon>Tracheophyta</taxon>
        <taxon>Spermatophyta</taxon>
        <taxon>Magnoliopsida</taxon>
        <taxon>eudicotyledons</taxon>
        <taxon>Gunneridae</taxon>
        <taxon>Pentapetalae</taxon>
        <taxon>rosids</taxon>
        <taxon>malvids</taxon>
        <taxon>Myrtales</taxon>
        <taxon>Melastomataceae</taxon>
        <taxon>Melastomatoideae</taxon>
        <taxon>Melastomateae</taxon>
        <taxon>Melastoma</taxon>
    </lineage>
</organism>
<reference evidence="2" key="1">
    <citation type="journal article" date="2023" name="Front. Plant Sci.">
        <title>Chromosomal-level genome assembly of Melastoma candidum provides insights into trichome evolution.</title>
        <authorList>
            <person name="Zhong Y."/>
            <person name="Wu W."/>
            <person name="Sun C."/>
            <person name="Zou P."/>
            <person name="Liu Y."/>
            <person name="Dai S."/>
            <person name="Zhou R."/>
        </authorList>
    </citation>
    <scope>NUCLEOTIDE SEQUENCE [LARGE SCALE GENOMIC DNA]</scope>
</reference>
<dbReference type="EMBL" id="CM042891">
    <property type="protein sequence ID" value="KAI4304892.1"/>
    <property type="molecule type" value="Genomic_DNA"/>
</dbReference>
<comment type="caution">
    <text evidence="1">The sequence shown here is derived from an EMBL/GenBank/DDBJ whole genome shotgun (WGS) entry which is preliminary data.</text>
</comment>
<dbReference type="Proteomes" id="UP001057402">
    <property type="component" value="Chromosome 12"/>
</dbReference>
<protein>
    <submittedName>
        <fullName evidence="1">Uncharacterized protein</fullName>
    </submittedName>
</protein>
<accession>A0ACB9L5G1</accession>
<sequence>MAAWADLDDYDDEEEEALMCLSDHKETQNEIHTRFQTEAVESEWYLNSGCIRHMTEDPSKFSQLTLQNGGYVNLVIIAKALS</sequence>
<evidence type="ECO:0000313" key="1">
    <source>
        <dbReference type="EMBL" id="KAI4304892.1"/>
    </source>
</evidence>
<proteinExistence type="predicted"/>
<keyword evidence="2" id="KW-1185">Reference proteome</keyword>
<evidence type="ECO:0000313" key="2">
    <source>
        <dbReference type="Proteomes" id="UP001057402"/>
    </source>
</evidence>